<dbReference type="EMBL" id="JAPWTK010000016">
    <property type="protein sequence ID" value="KAJ8958609.1"/>
    <property type="molecule type" value="Genomic_DNA"/>
</dbReference>
<feature type="binding site" evidence="8">
    <location>
        <position position="79"/>
    </location>
    <ligand>
        <name>Zn(2+)</name>
        <dbReference type="ChEBI" id="CHEBI:29105"/>
    </ligand>
</feature>
<evidence type="ECO:0000256" key="5">
    <source>
        <dbReference type="ARBA" id="ARBA00022833"/>
    </source>
</evidence>
<dbReference type="SMART" id="SM00868">
    <property type="entry name" value="zf-AD"/>
    <property type="match status" value="1"/>
</dbReference>
<feature type="domain" description="ZAD" evidence="11">
    <location>
        <begin position="31"/>
        <end position="106"/>
    </location>
</feature>
<dbReference type="PANTHER" id="PTHR24394:SF29">
    <property type="entry name" value="MYONEURIN"/>
    <property type="match status" value="1"/>
</dbReference>
<dbReference type="PROSITE" id="PS51915">
    <property type="entry name" value="ZAD"/>
    <property type="match status" value="1"/>
</dbReference>
<dbReference type="PROSITE" id="PS50157">
    <property type="entry name" value="ZINC_FINGER_C2H2_2"/>
    <property type="match status" value="3"/>
</dbReference>
<evidence type="ECO:0000256" key="7">
    <source>
        <dbReference type="PROSITE-ProRule" id="PRU00042"/>
    </source>
</evidence>
<reference evidence="12" key="1">
    <citation type="journal article" date="2023" name="Insect Mol. Biol.">
        <title>Genome sequencing provides insights into the evolution of gene families encoding plant cell wall-degrading enzymes in longhorned beetles.</title>
        <authorList>
            <person name="Shin N.R."/>
            <person name="Okamura Y."/>
            <person name="Kirsch R."/>
            <person name="Pauchet Y."/>
        </authorList>
    </citation>
    <scope>NUCLEOTIDE SEQUENCE</scope>
    <source>
        <strain evidence="12">AMC_N1</strain>
    </source>
</reference>
<proteinExistence type="predicted"/>
<gene>
    <name evidence="12" type="ORF">NQ318_016330</name>
</gene>
<feature type="domain" description="C2H2-type" evidence="10">
    <location>
        <begin position="403"/>
        <end position="425"/>
    </location>
</feature>
<comment type="subcellular location">
    <subcellularLocation>
        <location evidence="1">Nucleus</location>
    </subcellularLocation>
</comment>
<dbReference type="GO" id="GO:0000981">
    <property type="term" value="F:DNA-binding transcription factor activity, RNA polymerase II-specific"/>
    <property type="evidence" value="ECO:0007669"/>
    <property type="project" value="TreeGrafter"/>
</dbReference>
<evidence type="ECO:0000256" key="9">
    <source>
        <dbReference type="SAM" id="MobiDB-lite"/>
    </source>
</evidence>
<dbReference type="SUPFAM" id="SSF57667">
    <property type="entry name" value="beta-beta-alpha zinc fingers"/>
    <property type="match status" value="1"/>
</dbReference>
<evidence type="ECO:0000259" key="10">
    <source>
        <dbReference type="PROSITE" id="PS50157"/>
    </source>
</evidence>
<evidence type="ECO:0000256" key="3">
    <source>
        <dbReference type="ARBA" id="ARBA00022737"/>
    </source>
</evidence>
<dbReference type="InterPro" id="IPR013087">
    <property type="entry name" value="Znf_C2H2_type"/>
</dbReference>
<sequence>MPDQNIMEENKEAVMMEMQETELTEMISINVICRLCANQNDKLIGIYSEDGIHNDLANKMNLYLPIKVNETDELPLQCCWQCASTVLAWHELVITSAEADRRLRSYQFVSEKQLEINFQSDRTTEVEKANEVEPVNTCLNAFCQAETNSQNLTEKIDKDSTKTALDTQFGAPNNDNLTDFVNIEHQYLQLNNDLYDIKIEEKVVQPPEHIKLSEIYQDADDSLSDQNEKEDLSEENQSMLFNTDDVNETKGLIFYDNISDDEGQPSENIAPSILTKSTSSEEKNLEKTVSGSQTLLESQEAINVETNTCNLCSENFPSSAFLTNHMNKIHQLKKPKHRRKKSEIDATFVCPTCNKGFTRKFDMQKHILNKHPNKKNEVIPSKRAKNLEILEKCKLGSHEGDYYKCDICEQKFIKGQSLLRHRNIHCRMLYCVILIDCIMESKILFVTFVEKHLLTKQHVMNI</sequence>
<feature type="domain" description="C2H2-type" evidence="10">
    <location>
        <begin position="348"/>
        <end position="376"/>
    </location>
</feature>
<evidence type="ECO:0000256" key="6">
    <source>
        <dbReference type="ARBA" id="ARBA00023242"/>
    </source>
</evidence>
<dbReference type="InterPro" id="IPR036236">
    <property type="entry name" value="Znf_C2H2_sf"/>
</dbReference>
<dbReference type="GO" id="GO:0005634">
    <property type="term" value="C:nucleus"/>
    <property type="evidence" value="ECO:0007669"/>
    <property type="project" value="UniProtKB-SubCell"/>
</dbReference>
<comment type="caution">
    <text evidence="12">The sequence shown here is derived from an EMBL/GenBank/DDBJ whole genome shotgun (WGS) entry which is preliminary data.</text>
</comment>
<dbReference type="Pfam" id="PF07776">
    <property type="entry name" value="zf-AD"/>
    <property type="match status" value="1"/>
</dbReference>
<dbReference type="AlphaFoldDB" id="A0AAV8Z5U4"/>
<feature type="binding site" evidence="8">
    <location>
        <position position="82"/>
    </location>
    <ligand>
        <name>Zn(2+)</name>
        <dbReference type="ChEBI" id="CHEBI:29105"/>
    </ligand>
</feature>
<keyword evidence="6" id="KW-0539">Nucleus</keyword>
<evidence type="ECO:0000313" key="12">
    <source>
        <dbReference type="EMBL" id="KAJ8958609.1"/>
    </source>
</evidence>
<dbReference type="PROSITE" id="PS00028">
    <property type="entry name" value="ZINC_FINGER_C2H2_1"/>
    <property type="match status" value="3"/>
</dbReference>
<evidence type="ECO:0000259" key="11">
    <source>
        <dbReference type="PROSITE" id="PS51915"/>
    </source>
</evidence>
<dbReference type="InterPro" id="IPR012934">
    <property type="entry name" value="Znf_AD"/>
</dbReference>
<keyword evidence="3" id="KW-0677">Repeat</keyword>
<dbReference type="Gene3D" id="3.30.160.60">
    <property type="entry name" value="Classic Zinc Finger"/>
    <property type="match status" value="1"/>
</dbReference>
<accession>A0AAV8Z5U4</accession>
<organism evidence="12 13">
    <name type="scientific">Aromia moschata</name>
    <dbReference type="NCBI Taxonomy" id="1265417"/>
    <lineage>
        <taxon>Eukaryota</taxon>
        <taxon>Metazoa</taxon>
        <taxon>Ecdysozoa</taxon>
        <taxon>Arthropoda</taxon>
        <taxon>Hexapoda</taxon>
        <taxon>Insecta</taxon>
        <taxon>Pterygota</taxon>
        <taxon>Neoptera</taxon>
        <taxon>Endopterygota</taxon>
        <taxon>Coleoptera</taxon>
        <taxon>Polyphaga</taxon>
        <taxon>Cucujiformia</taxon>
        <taxon>Chrysomeloidea</taxon>
        <taxon>Cerambycidae</taxon>
        <taxon>Cerambycinae</taxon>
        <taxon>Callichromatini</taxon>
        <taxon>Aromia</taxon>
    </lineage>
</organism>
<dbReference type="SUPFAM" id="SSF57716">
    <property type="entry name" value="Glucocorticoid receptor-like (DNA-binding domain)"/>
    <property type="match status" value="1"/>
</dbReference>
<dbReference type="GO" id="GO:0008270">
    <property type="term" value="F:zinc ion binding"/>
    <property type="evidence" value="ECO:0007669"/>
    <property type="project" value="UniProtKB-UniRule"/>
</dbReference>
<keyword evidence="13" id="KW-1185">Reference proteome</keyword>
<feature type="compositionally biased region" description="Polar residues" evidence="9">
    <location>
        <begin position="265"/>
        <end position="278"/>
    </location>
</feature>
<dbReference type="Pfam" id="PF00096">
    <property type="entry name" value="zf-C2H2"/>
    <property type="match status" value="2"/>
</dbReference>
<feature type="binding site" evidence="8">
    <location>
        <position position="36"/>
    </location>
    <ligand>
        <name>Zn(2+)</name>
        <dbReference type="ChEBI" id="CHEBI:29105"/>
    </ligand>
</feature>
<dbReference type="PANTHER" id="PTHR24394">
    <property type="entry name" value="ZINC FINGER PROTEIN"/>
    <property type="match status" value="1"/>
</dbReference>
<evidence type="ECO:0000256" key="8">
    <source>
        <dbReference type="PROSITE-ProRule" id="PRU01263"/>
    </source>
</evidence>
<name>A0AAV8Z5U4_9CUCU</name>
<evidence type="ECO:0000256" key="4">
    <source>
        <dbReference type="ARBA" id="ARBA00022771"/>
    </source>
</evidence>
<feature type="domain" description="C2H2-type" evidence="10">
    <location>
        <begin position="307"/>
        <end position="335"/>
    </location>
</feature>
<protein>
    <submittedName>
        <fullName evidence="12">Uncharacterized protein</fullName>
    </submittedName>
</protein>
<keyword evidence="4 7" id="KW-0863">Zinc-finger</keyword>
<evidence type="ECO:0000256" key="1">
    <source>
        <dbReference type="ARBA" id="ARBA00004123"/>
    </source>
</evidence>
<dbReference type="Gene3D" id="3.40.1800.20">
    <property type="match status" value="1"/>
</dbReference>
<keyword evidence="5 8" id="KW-0862">Zinc</keyword>
<evidence type="ECO:0000313" key="13">
    <source>
        <dbReference type="Proteomes" id="UP001162162"/>
    </source>
</evidence>
<keyword evidence="2 8" id="KW-0479">Metal-binding</keyword>
<dbReference type="SMART" id="SM00355">
    <property type="entry name" value="ZnF_C2H2"/>
    <property type="match status" value="3"/>
</dbReference>
<feature type="binding site" evidence="8">
    <location>
        <position position="33"/>
    </location>
    <ligand>
        <name>Zn(2+)</name>
        <dbReference type="ChEBI" id="CHEBI:29105"/>
    </ligand>
</feature>
<feature type="region of interest" description="Disordered" evidence="9">
    <location>
        <begin position="257"/>
        <end position="288"/>
    </location>
</feature>
<evidence type="ECO:0000256" key="2">
    <source>
        <dbReference type="ARBA" id="ARBA00022723"/>
    </source>
</evidence>
<dbReference type="Proteomes" id="UP001162162">
    <property type="component" value="Unassembled WGS sequence"/>
</dbReference>